<reference evidence="1 2" key="1">
    <citation type="journal article" date="2014" name="Mol. Ecol.">
        <title>Evolution of Synechococcus.</title>
        <authorList>
            <person name="Dvorak P."/>
            <person name="Casamatta D."/>
            <person name="Hasler P."/>
            <person name="Poulickova A."/>
            <person name="Ondrej V."/>
            <person name="Sanges R."/>
        </authorList>
    </citation>
    <scope>NUCLEOTIDE SEQUENCE [LARGE SCALE GENOMIC DNA]</scope>
    <source>
        <strain evidence="1 2">CAUP A 1101</strain>
    </source>
</reference>
<name>A0A098TJQ6_9CYAN</name>
<protein>
    <submittedName>
        <fullName evidence="1">Uncharacterized protein</fullName>
    </submittedName>
</protein>
<sequence length="85" mass="9155">MVGNHIATKPRAVVPSYANHCIGKVSAILQRGKLHPEIYGIWPRKGKSSLLLNSDGGKGAVEAVDSFPGPNPITVWIEEIVVVIR</sequence>
<dbReference type="AlphaFoldDB" id="A0A098TJQ6"/>
<gene>
    <name evidence="1" type="ORF">DO97_07960</name>
</gene>
<evidence type="ECO:0000313" key="1">
    <source>
        <dbReference type="EMBL" id="KGF72486.1"/>
    </source>
</evidence>
<organism evidence="1 2">
    <name type="scientific">Neosynechococcus sphagnicola sy1</name>
    <dbReference type="NCBI Taxonomy" id="1497020"/>
    <lineage>
        <taxon>Bacteria</taxon>
        <taxon>Bacillati</taxon>
        <taxon>Cyanobacteriota</taxon>
        <taxon>Cyanophyceae</taxon>
        <taxon>Neosynechococcales</taxon>
        <taxon>Neosynechococcaceae</taxon>
        <taxon>Neosynechococcus</taxon>
    </lineage>
</organism>
<proteinExistence type="predicted"/>
<keyword evidence="2" id="KW-1185">Reference proteome</keyword>
<evidence type="ECO:0000313" key="2">
    <source>
        <dbReference type="Proteomes" id="UP000030170"/>
    </source>
</evidence>
<accession>A0A098TJQ6</accession>
<dbReference type="EMBL" id="JJML01000025">
    <property type="protein sequence ID" value="KGF72486.1"/>
    <property type="molecule type" value="Genomic_DNA"/>
</dbReference>
<dbReference type="Proteomes" id="UP000030170">
    <property type="component" value="Unassembled WGS sequence"/>
</dbReference>
<comment type="caution">
    <text evidence="1">The sequence shown here is derived from an EMBL/GenBank/DDBJ whole genome shotgun (WGS) entry which is preliminary data.</text>
</comment>